<organism evidence="1 2">
    <name type="scientific">Terrilactibacillus laevilacticus</name>
    <dbReference type="NCBI Taxonomy" id="1380157"/>
    <lineage>
        <taxon>Bacteria</taxon>
        <taxon>Bacillati</taxon>
        <taxon>Bacillota</taxon>
        <taxon>Bacilli</taxon>
        <taxon>Bacillales</taxon>
        <taxon>Bacillaceae</taxon>
        <taxon>Terrilactibacillus</taxon>
    </lineage>
</organism>
<sequence>MKNHIKQVVKFPFKDEIVEVQDSNLIVKQGDRLKVHSIEDIDDKYGIIAPKY</sequence>
<accession>A0ABW5PUS1</accession>
<gene>
    <name evidence="1" type="ORF">ACFSTF_13925</name>
</gene>
<comment type="caution">
    <text evidence="1">The sequence shown here is derived from an EMBL/GenBank/DDBJ whole genome shotgun (WGS) entry which is preliminary data.</text>
</comment>
<evidence type="ECO:0000313" key="1">
    <source>
        <dbReference type="EMBL" id="MFD2618402.1"/>
    </source>
</evidence>
<dbReference type="Pfam" id="PF11535">
    <property type="entry name" value="Calci_bind_CcbP"/>
    <property type="match status" value="1"/>
</dbReference>
<reference evidence="2" key="1">
    <citation type="journal article" date="2019" name="Int. J. Syst. Evol. Microbiol.">
        <title>The Global Catalogue of Microorganisms (GCM) 10K type strain sequencing project: providing services to taxonomists for standard genome sequencing and annotation.</title>
        <authorList>
            <consortium name="The Broad Institute Genomics Platform"/>
            <consortium name="The Broad Institute Genome Sequencing Center for Infectious Disease"/>
            <person name="Wu L."/>
            <person name="Ma J."/>
        </authorList>
    </citation>
    <scope>NUCLEOTIDE SEQUENCE [LARGE SCALE GENOMIC DNA]</scope>
    <source>
        <strain evidence="2">TISTR 2241</strain>
    </source>
</reference>
<dbReference type="EMBL" id="JBHUMR010000015">
    <property type="protein sequence ID" value="MFD2618402.1"/>
    <property type="molecule type" value="Genomic_DNA"/>
</dbReference>
<proteinExistence type="predicted"/>
<protein>
    <submittedName>
        <fullName evidence="1">Calcium-binding protein</fullName>
    </submittedName>
</protein>
<name>A0ABW5PUS1_9BACI</name>
<evidence type="ECO:0000313" key="2">
    <source>
        <dbReference type="Proteomes" id="UP001597458"/>
    </source>
</evidence>
<dbReference type="RefSeq" id="WP_181406465.1">
    <property type="nucleotide sequence ID" value="NZ_JBHUMR010000015.1"/>
</dbReference>
<dbReference type="InterPro" id="IPR020994">
    <property type="entry name" value="Uncharacterised_Ca-bd_CcbP"/>
</dbReference>
<keyword evidence="2" id="KW-1185">Reference proteome</keyword>
<dbReference type="Proteomes" id="UP001597458">
    <property type="component" value="Unassembled WGS sequence"/>
</dbReference>